<dbReference type="PANTHER" id="PTHR16184">
    <property type="entry name" value="ELONGATOR COMPLEX PROTEIN 6"/>
    <property type="match status" value="1"/>
</dbReference>
<sequence length="339" mass="36502">MPPSSRIPPLLHPYIKLPKHDSITLTTSVLGASANWLLVRFICEALSAAPGRGVQNGTQDGLVENTETEGEGEDLAVVLVSWMREWEFWRGEARKGCGLDLVRLAKEGRFVFVDGLSKLYLPEMSGSSTHTPTTVPLPAQTILPVRTPGRIGPIPNRAQPSPQPQTEKAKDPGRFYLTSPDLKLLKDTIRTAISSLSSRKTLLILDSPDALLSTAASPTLTSFTLSSTLLALHDISSHILIHLSADTPLLSPSSPPLPLELDSQAFLVKVAHITERVLSCRVLDTGVARDVSGVLRCTVRDGGYFEGEGGGELEGKEMLYLVKGDGSVKVFERGAGEGH</sequence>
<evidence type="ECO:0000256" key="1">
    <source>
        <dbReference type="ARBA" id="ARBA00005043"/>
    </source>
</evidence>
<comment type="pathway">
    <text evidence="1">tRNA modification; 5-methoxycarbonylmethyl-2-thiouridine-tRNA biosynthesis.</text>
</comment>
<dbReference type="CDD" id="cd19495">
    <property type="entry name" value="Elp6"/>
    <property type="match status" value="1"/>
</dbReference>
<dbReference type="InterPro" id="IPR027417">
    <property type="entry name" value="P-loop_NTPase"/>
</dbReference>
<protein>
    <recommendedName>
        <fullName evidence="6">Elongator complex protein 6</fullName>
    </recommendedName>
</protein>
<dbReference type="Gene3D" id="3.40.50.300">
    <property type="entry name" value="P-loop containing nucleotide triphosphate hydrolases"/>
    <property type="match status" value="1"/>
</dbReference>
<evidence type="ECO:0008006" key="6">
    <source>
        <dbReference type="Google" id="ProtNLM"/>
    </source>
</evidence>
<feature type="region of interest" description="Disordered" evidence="3">
    <location>
        <begin position="152"/>
        <end position="172"/>
    </location>
</feature>
<evidence type="ECO:0000313" key="5">
    <source>
        <dbReference type="Proteomes" id="UP000800200"/>
    </source>
</evidence>
<dbReference type="GO" id="GO:0033588">
    <property type="term" value="C:elongator holoenzyme complex"/>
    <property type="evidence" value="ECO:0007669"/>
    <property type="project" value="InterPro"/>
</dbReference>
<dbReference type="PANTHER" id="PTHR16184:SF6">
    <property type="entry name" value="ELONGATOR COMPLEX PROTEIN 6"/>
    <property type="match status" value="1"/>
</dbReference>
<name>A0A6A6D9M7_9PEZI</name>
<dbReference type="GO" id="GO:0002098">
    <property type="term" value="P:tRNA wobble uridine modification"/>
    <property type="evidence" value="ECO:0007669"/>
    <property type="project" value="InterPro"/>
</dbReference>
<dbReference type="UniPathway" id="UPA00988"/>
<reference evidence="4" key="1">
    <citation type="journal article" date="2020" name="Stud. Mycol.">
        <title>101 Dothideomycetes genomes: a test case for predicting lifestyles and emergence of pathogens.</title>
        <authorList>
            <person name="Haridas S."/>
            <person name="Albert R."/>
            <person name="Binder M."/>
            <person name="Bloem J."/>
            <person name="Labutti K."/>
            <person name="Salamov A."/>
            <person name="Andreopoulos B."/>
            <person name="Baker S."/>
            <person name="Barry K."/>
            <person name="Bills G."/>
            <person name="Bluhm B."/>
            <person name="Cannon C."/>
            <person name="Castanera R."/>
            <person name="Culley D."/>
            <person name="Daum C."/>
            <person name="Ezra D."/>
            <person name="Gonzalez J."/>
            <person name="Henrissat B."/>
            <person name="Kuo A."/>
            <person name="Liang C."/>
            <person name="Lipzen A."/>
            <person name="Lutzoni F."/>
            <person name="Magnuson J."/>
            <person name="Mondo S."/>
            <person name="Nolan M."/>
            <person name="Ohm R."/>
            <person name="Pangilinan J."/>
            <person name="Park H.-J."/>
            <person name="Ramirez L."/>
            <person name="Alfaro M."/>
            <person name="Sun H."/>
            <person name="Tritt A."/>
            <person name="Yoshinaga Y."/>
            <person name="Zwiers L.-H."/>
            <person name="Turgeon B."/>
            <person name="Goodwin S."/>
            <person name="Spatafora J."/>
            <person name="Crous P."/>
            <person name="Grigoriev I."/>
        </authorList>
    </citation>
    <scope>NUCLEOTIDE SEQUENCE</scope>
    <source>
        <strain evidence="4">CBS 207.26</strain>
    </source>
</reference>
<evidence type="ECO:0000313" key="4">
    <source>
        <dbReference type="EMBL" id="KAF2176191.1"/>
    </source>
</evidence>
<gene>
    <name evidence="4" type="ORF">K469DRAFT_700306</name>
</gene>
<accession>A0A6A6D9M7</accession>
<dbReference type="EMBL" id="ML994713">
    <property type="protein sequence ID" value="KAF2176191.1"/>
    <property type="molecule type" value="Genomic_DNA"/>
</dbReference>
<keyword evidence="5" id="KW-1185">Reference proteome</keyword>
<organism evidence="4 5">
    <name type="scientific">Zopfia rhizophila CBS 207.26</name>
    <dbReference type="NCBI Taxonomy" id="1314779"/>
    <lineage>
        <taxon>Eukaryota</taxon>
        <taxon>Fungi</taxon>
        <taxon>Dikarya</taxon>
        <taxon>Ascomycota</taxon>
        <taxon>Pezizomycotina</taxon>
        <taxon>Dothideomycetes</taxon>
        <taxon>Dothideomycetes incertae sedis</taxon>
        <taxon>Zopfiaceae</taxon>
        <taxon>Zopfia</taxon>
    </lineage>
</organism>
<evidence type="ECO:0000256" key="2">
    <source>
        <dbReference type="ARBA" id="ARBA00008837"/>
    </source>
</evidence>
<dbReference type="OrthoDB" id="9995306at2759"/>
<comment type="similarity">
    <text evidence="2">Belongs to the ELP6 family.</text>
</comment>
<evidence type="ECO:0000256" key="3">
    <source>
        <dbReference type="SAM" id="MobiDB-lite"/>
    </source>
</evidence>
<proteinExistence type="inferred from homology"/>
<dbReference type="InterPro" id="IPR018627">
    <property type="entry name" value="ELP6"/>
</dbReference>
<dbReference type="AlphaFoldDB" id="A0A6A6D9M7"/>
<dbReference type="Proteomes" id="UP000800200">
    <property type="component" value="Unassembled WGS sequence"/>
</dbReference>